<proteinExistence type="inferred from homology"/>
<evidence type="ECO:0000256" key="3">
    <source>
        <dbReference type="ARBA" id="ARBA00005638"/>
    </source>
</evidence>
<evidence type="ECO:0000256" key="7">
    <source>
        <dbReference type="ARBA" id="ARBA00048169"/>
    </source>
</evidence>
<keyword evidence="6 8" id="KW-0627">Porphyrin biosynthesis</keyword>
<evidence type="ECO:0000256" key="8">
    <source>
        <dbReference type="HAMAP-Rule" id="MF_00260"/>
    </source>
</evidence>
<dbReference type="InterPro" id="IPR000860">
    <property type="entry name" value="HemC"/>
</dbReference>
<comment type="cofactor">
    <cofactor evidence="8">
        <name>dipyrromethane</name>
        <dbReference type="ChEBI" id="CHEBI:60342"/>
    </cofactor>
    <text evidence="8">Binds 1 dipyrromethane group covalently.</text>
</comment>
<reference evidence="11" key="1">
    <citation type="submission" date="2021-05" db="EMBL/GenBank/DDBJ databases">
        <authorList>
            <person name="Tanabe Y."/>
        </authorList>
    </citation>
    <scope>NUCLEOTIDE SEQUENCE</scope>
    <source>
        <strain evidence="11">BOTRYCO-1</strain>
    </source>
</reference>
<comment type="function">
    <text evidence="1 8">Tetrapolymerization of the monopyrrole PBG into the hydroxymethylbilane pre-uroporphyrinogen in several discrete steps.</text>
</comment>
<feature type="domain" description="Porphobilinogen deaminase C-terminal" evidence="10">
    <location>
        <begin position="236"/>
        <end position="309"/>
    </location>
</feature>
<dbReference type="SUPFAM" id="SSF53850">
    <property type="entry name" value="Periplasmic binding protein-like II"/>
    <property type="match status" value="1"/>
</dbReference>
<feature type="modified residue" description="S-(dipyrrolylmethanemethyl)cysteine" evidence="8">
    <location>
        <position position="252"/>
    </location>
</feature>
<dbReference type="InterPro" id="IPR022417">
    <property type="entry name" value="Porphobilin_deaminase_N"/>
</dbReference>
<evidence type="ECO:0000256" key="1">
    <source>
        <dbReference type="ARBA" id="ARBA00002869"/>
    </source>
</evidence>
<evidence type="ECO:0000259" key="9">
    <source>
        <dbReference type="Pfam" id="PF01379"/>
    </source>
</evidence>
<dbReference type="Proteomes" id="UP001161064">
    <property type="component" value="Unassembled WGS sequence"/>
</dbReference>
<feature type="domain" description="Porphobilinogen deaminase N-terminal" evidence="9">
    <location>
        <begin position="10"/>
        <end position="221"/>
    </location>
</feature>
<accession>A0ABQ4PW41</accession>
<keyword evidence="5 8" id="KW-0808">Transferase</keyword>
<evidence type="ECO:0000256" key="6">
    <source>
        <dbReference type="ARBA" id="ARBA00023244"/>
    </source>
</evidence>
<protein>
    <recommendedName>
        <fullName evidence="8">Porphobilinogen deaminase</fullName>
        <shortName evidence="8">PBG</shortName>
        <ecNumber evidence="8">2.5.1.61</ecNumber>
    </recommendedName>
    <alternativeName>
        <fullName evidence="8">Hydroxymethylbilane synthase</fullName>
        <shortName evidence="8">HMBS</shortName>
    </alternativeName>
    <alternativeName>
        <fullName evidence="8">Pre-uroporphyrinogen synthase</fullName>
    </alternativeName>
</protein>
<dbReference type="HAMAP" id="MF_00260">
    <property type="entry name" value="Porphobil_deam"/>
    <property type="match status" value="1"/>
</dbReference>
<evidence type="ECO:0000313" key="11">
    <source>
        <dbReference type="EMBL" id="GIU67195.1"/>
    </source>
</evidence>
<dbReference type="Pfam" id="PF03900">
    <property type="entry name" value="Porphobil_deamC"/>
    <property type="match status" value="1"/>
</dbReference>
<comment type="miscellaneous">
    <text evidence="8">The porphobilinogen subunits are added to the dipyrromethane group.</text>
</comment>
<dbReference type="InterPro" id="IPR036803">
    <property type="entry name" value="Porphobilinogen_deaminase_C_sf"/>
</dbReference>
<dbReference type="SUPFAM" id="SSF54782">
    <property type="entry name" value="Porphobilinogen deaminase (hydroxymethylbilane synthase), C-terminal domain"/>
    <property type="match status" value="1"/>
</dbReference>
<organism evidence="11 12">
    <name type="scientific">Candidatus Phycosocius spiralis</name>
    <dbReference type="NCBI Taxonomy" id="2815099"/>
    <lineage>
        <taxon>Bacteria</taxon>
        <taxon>Pseudomonadati</taxon>
        <taxon>Pseudomonadota</taxon>
        <taxon>Alphaproteobacteria</taxon>
        <taxon>Caulobacterales</taxon>
        <taxon>Caulobacterales incertae sedis</taxon>
        <taxon>Candidatus Phycosocius</taxon>
    </lineage>
</organism>
<dbReference type="EMBL" id="BPFZ01000007">
    <property type="protein sequence ID" value="GIU67195.1"/>
    <property type="molecule type" value="Genomic_DNA"/>
</dbReference>
<dbReference type="InterPro" id="IPR022418">
    <property type="entry name" value="Porphobilinogen_deaminase_C"/>
</dbReference>
<name>A0ABQ4PW41_9PROT</name>
<dbReference type="PRINTS" id="PR00151">
    <property type="entry name" value="PORPHBDMNASE"/>
</dbReference>
<comment type="subunit">
    <text evidence="4 8">Monomer.</text>
</comment>
<dbReference type="Pfam" id="PF01379">
    <property type="entry name" value="Porphobil_deam"/>
    <property type="match status" value="1"/>
</dbReference>
<evidence type="ECO:0000313" key="12">
    <source>
        <dbReference type="Proteomes" id="UP001161064"/>
    </source>
</evidence>
<comment type="similarity">
    <text evidence="3 8">Belongs to the HMBS family.</text>
</comment>
<evidence type="ECO:0000256" key="4">
    <source>
        <dbReference type="ARBA" id="ARBA00011245"/>
    </source>
</evidence>
<dbReference type="InterPro" id="IPR022419">
    <property type="entry name" value="Porphobilin_deaminase_cofac_BS"/>
</dbReference>
<dbReference type="PANTHER" id="PTHR11557:SF0">
    <property type="entry name" value="PORPHOBILINOGEN DEAMINASE"/>
    <property type="match status" value="1"/>
</dbReference>
<keyword evidence="12" id="KW-1185">Reference proteome</keyword>
<dbReference type="PANTHER" id="PTHR11557">
    <property type="entry name" value="PORPHOBILINOGEN DEAMINASE"/>
    <property type="match status" value="1"/>
</dbReference>
<gene>
    <name evidence="8 11" type="primary">hemC</name>
    <name evidence="11" type="ORF">PsB1_1349</name>
</gene>
<reference evidence="11" key="2">
    <citation type="journal article" date="2023" name="ISME Commun">
        <title>Characterization of a bloom-associated alphaproteobacterial lineage, 'Candidatus Phycosocius': insights into freshwater algal-bacterial interactions.</title>
        <authorList>
            <person name="Tanabe Y."/>
            <person name="Yamaguchi H."/>
            <person name="Yoshida M."/>
            <person name="Kai A."/>
            <person name="Okazaki Y."/>
        </authorList>
    </citation>
    <scope>NUCLEOTIDE SEQUENCE</scope>
    <source>
        <strain evidence="11">BOTRYCO-1</strain>
    </source>
</reference>
<comment type="pathway">
    <text evidence="2">Porphyrin-containing compound metabolism; protoporphyrin-IX biosynthesis; coproporphyrinogen-III from 5-aminolevulinate: step 2/4.</text>
</comment>
<evidence type="ECO:0000259" key="10">
    <source>
        <dbReference type="Pfam" id="PF03900"/>
    </source>
</evidence>
<dbReference type="EC" id="2.5.1.61" evidence="8"/>
<dbReference type="NCBIfam" id="TIGR00212">
    <property type="entry name" value="hemC"/>
    <property type="match status" value="1"/>
</dbReference>
<dbReference type="PROSITE" id="PS00533">
    <property type="entry name" value="PORPHOBILINOGEN_DEAM"/>
    <property type="match status" value="1"/>
</dbReference>
<evidence type="ECO:0000256" key="2">
    <source>
        <dbReference type="ARBA" id="ARBA00004735"/>
    </source>
</evidence>
<comment type="caution">
    <text evidence="11">The sequence shown here is derived from an EMBL/GenBank/DDBJ whole genome shotgun (WGS) entry which is preliminary data.</text>
</comment>
<evidence type="ECO:0000256" key="5">
    <source>
        <dbReference type="ARBA" id="ARBA00022679"/>
    </source>
</evidence>
<comment type="catalytic activity">
    <reaction evidence="7 8">
        <text>4 porphobilinogen + H2O = hydroxymethylbilane + 4 NH4(+)</text>
        <dbReference type="Rhea" id="RHEA:13185"/>
        <dbReference type="ChEBI" id="CHEBI:15377"/>
        <dbReference type="ChEBI" id="CHEBI:28938"/>
        <dbReference type="ChEBI" id="CHEBI:57845"/>
        <dbReference type="ChEBI" id="CHEBI:58126"/>
        <dbReference type="EC" id="2.5.1.61"/>
    </reaction>
</comment>
<sequence length="321" mass="33880">MQRLTLELIMRIGARGSPLSLAQTGQLRALLAASMGIEDDQIEARLPIIAITTTGDRIQDRPLSEAGGKGLFTKELDDALLDGRIDCAIHSLKDVPTQVPEGIVLLPGPKREDRRDALVTLTGSRLEDLKQGAVIGSASLRRAAQLLHARPDLTIVSLRGNVGTRLDKLKSGHCDATLLAAAGLNRLGYDQTPHILLDPHIMPPAIGQGALAITARTGDITTAAAFAQIADPITAVEVAAERAFLTALDGSCRTAIGALAQVDHHGQLSFVGEALSEDGKCRWRSDGSIKQANVEQAEDLGRELGLKVKAMAGYGFAGAMS</sequence>
<dbReference type="Gene3D" id="3.30.160.40">
    <property type="entry name" value="Porphobilinogen deaminase, C-terminal domain"/>
    <property type="match status" value="1"/>
</dbReference>
<dbReference type="PIRSF" id="PIRSF001438">
    <property type="entry name" value="4pyrrol_synth_OHMeBilane_synth"/>
    <property type="match status" value="1"/>
</dbReference>
<dbReference type="Gene3D" id="3.40.190.10">
    <property type="entry name" value="Periplasmic binding protein-like II"/>
    <property type="match status" value="2"/>
</dbReference>